<protein>
    <recommendedName>
        <fullName evidence="10">Elongation of very long chain fatty acids protein</fullName>
        <ecNumber evidence="10">2.3.1.199</ecNumber>
    </recommendedName>
    <alternativeName>
        <fullName evidence="10">Very-long-chain 3-oxoacyl-CoA synthase</fullName>
    </alternativeName>
</protein>
<comment type="catalytic activity">
    <reaction evidence="10">
        <text>a very-long-chain acyl-CoA + malonyl-CoA + H(+) = a very-long-chain 3-oxoacyl-CoA + CO2 + CoA</text>
        <dbReference type="Rhea" id="RHEA:32727"/>
        <dbReference type="ChEBI" id="CHEBI:15378"/>
        <dbReference type="ChEBI" id="CHEBI:16526"/>
        <dbReference type="ChEBI" id="CHEBI:57287"/>
        <dbReference type="ChEBI" id="CHEBI:57384"/>
        <dbReference type="ChEBI" id="CHEBI:90725"/>
        <dbReference type="ChEBI" id="CHEBI:90736"/>
        <dbReference type="EC" id="2.3.1.199"/>
    </reaction>
</comment>
<dbReference type="GO" id="GO:0034625">
    <property type="term" value="P:fatty acid elongation, monounsaturated fatty acid"/>
    <property type="evidence" value="ECO:0007669"/>
    <property type="project" value="TreeGrafter"/>
</dbReference>
<dbReference type="GO" id="GO:0005789">
    <property type="term" value="C:endoplasmic reticulum membrane"/>
    <property type="evidence" value="ECO:0007669"/>
    <property type="project" value="TreeGrafter"/>
</dbReference>
<evidence type="ECO:0000256" key="2">
    <source>
        <dbReference type="ARBA" id="ARBA00022516"/>
    </source>
</evidence>
<feature type="transmembrane region" description="Helical" evidence="10">
    <location>
        <begin position="147"/>
        <end position="164"/>
    </location>
</feature>
<dbReference type="Proteomes" id="UP000504635">
    <property type="component" value="Unplaced"/>
</dbReference>
<dbReference type="EC" id="2.3.1.199" evidence="10"/>
<evidence type="ECO:0000313" key="12">
    <source>
        <dbReference type="RefSeq" id="XP_030755478.1"/>
    </source>
</evidence>
<dbReference type="GO" id="GO:0030148">
    <property type="term" value="P:sphingolipid biosynthetic process"/>
    <property type="evidence" value="ECO:0007669"/>
    <property type="project" value="TreeGrafter"/>
</dbReference>
<evidence type="ECO:0000256" key="5">
    <source>
        <dbReference type="ARBA" id="ARBA00022832"/>
    </source>
</evidence>
<dbReference type="PROSITE" id="PS01188">
    <property type="entry name" value="ELO"/>
    <property type="match status" value="1"/>
</dbReference>
<dbReference type="GO" id="GO:0042761">
    <property type="term" value="P:very long-chain fatty acid biosynthetic process"/>
    <property type="evidence" value="ECO:0007669"/>
    <property type="project" value="TreeGrafter"/>
</dbReference>
<evidence type="ECO:0000313" key="11">
    <source>
        <dbReference type="Proteomes" id="UP000504635"/>
    </source>
</evidence>
<sequence length="314" mass="36841">MASIVHQAIENYNDLLSSENDTLVNEWPLMQSPIPVVLIVILYLYFVLNVGPKWMEKRPAFKLKSVLIFYNLYQVLFSVWLCAHAFKVKNLGPYIFSHMCTRSQNPELEKLIVKSAWWYFFSKITELLDTIFFVLRKKQSQVSFLHVYHHSVMVIGTWAYLKFLPGEQGLLIGFLNSLVHVVMYFYYFLAALGPQYQKYLWWKKYMTWMQLTQFGIMLVYLAFGVAVNCEMPRAWTYFFTTNVVTFMFLFWNYYRKAYKGNVTGKLSQKTVSNINGVKSSIEELSSNGVQKNQCSEELPSTDVNKRIFSDKKKG</sequence>
<keyword evidence="3 10" id="KW-0808">Transferase</keyword>
<evidence type="ECO:0000256" key="10">
    <source>
        <dbReference type="RuleBase" id="RU361115"/>
    </source>
</evidence>
<dbReference type="InterPro" id="IPR002076">
    <property type="entry name" value="ELO_fam"/>
</dbReference>
<feature type="transmembrane region" description="Helical" evidence="10">
    <location>
        <begin position="116"/>
        <end position="135"/>
    </location>
</feature>
<dbReference type="GO" id="GO:0009922">
    <property type="term" value="F:fatty acid elongase activity"/>
    <property type="evidence" value="ECO:0007669"/>
    <property type="project" value="UniProtKB-EC"/>
</dbReference>
<evidence type="ECO:0000256" key="1">
    <source>
        <dbReference type="ARBA" id="ARBA00004141"/>
    </source>
</evidence>
<dbReference type="OrthoDB" id="434092at2759"/>
<dbReference type="FunCoup" id="A0A6J2XVD1">
    <property type="interactions" value="50"/>
</dbReference>
<organism evidence="11 12">
    <name type="scientific">Sitophilus oryzae</name>
    <name type="common">Rice weevil</name>
    <name type="synonym">Curculio oryzae</name>
    <dbReference type="NCBI Taxonomy" id="7048"/>
    <lineage>
        <taxon>Eukaryota</taxon>
        <taxon>Metazoa</taxon>
        <taxon>Ecdysozoa</taxon>
        <taxon>Arthropoda</taxon>
        <taxon>Hexapoda</taxon>
        <taxon>Insecta</taxon>
        <taxon>Pterygota</taxon>
        <taxon>Neoptera</taxon>
        <taxon>Endopterygota</taxon>
        <taxon>Coleoptera</taxon>
        <taxon>Polyphaga</taxon>
        <taxon>Cucujiformia</taxon>
        <taxon>Curculionidae</taxon>
        <taxon>Dryophthorinae</taxon>
        <taxon>Sitophilus</taxon>
    </lineage>
</organism>
<evidence type="ECO:0000256" key="3">
    <source>
        <dbReference type="ARBA" id="ARBA00022679"/>
    </source>
</evidence>
<proteinExistence type="inferred from homology"/>
<keyword evidence="4 10" id="KW-0812">Transmembrane</keyword>
<keyword evidence="11" id="KW-1185">Reference proteome</keyword>
<dbReference type="InParanoid" id="A0A6J2XVD1"/>
<dbReference type="Pfam" id="PF01151">
    <property type="entry name" value="ELO"/>
    <property type="match status" value="1"/>
</dbReference>
<keyword evidence="2 10" id="KW-0444">Lipid biosynthesis</keyword>
<keyword evidence="8 10" id="KW-0472">Membrane</keyword>
<evidence type="ECO:0000256" key="6">
    <source>
        <dbReference type="ARBA" id="ARBA00022989"/>
    </source>
</evidence>
<reference evidence="12" key="1">
    <citation type="submission" date="2025-08" db="UniProtKB">
        <authorList>
            <consortium name="RefSeq"/>
        </authorList>
    </citation>
    <scope>IDENTIFICATION</scope>
    <source>
        <tissue evidence="12">Gonads</tissue>
    </source>
</reference>
<dbReference type="GO" id="GO:0034626">
    <property type="term" value="P:fatty acid elongation, polyunsaturated fatty acid"/>
    <property type="evidence" value="ECO:0007669"/>
    <property type="project" value="TreeGrafter"/>
</dbReference>
<keyword evidence="7 10" id="KW-0443">Lipid metabolism</keyword>
<dbReference type="AlphaFoldDB" id="A0A6J2XVD1"/>
<feature type="transmembrane region" description="Helical" evidence="10">
    <location>
        <begin position="67"/>
        <end position="86"/>
    </location>
</feature>
<keyword evidence="9 10" id="KW-0275">Fatty acid biosynthesis</keyword>
<dbReference type="PANTHER" id="PTHR11157:SF103">
    <property type="entry name" value="ELONGATION OF VERY LONG CHAIN FATTY ACIDS PROTEIN"/>
    <property type="match status" value="1"/>
</dbReference>
<accession>A0A6J2XVD1</accession>
<keyword evidence="5 10" id="KW-0276">Fatty acid metabolism</keyword>
<dbReference type="GeneID" id="115881896"/>
<feature type="transmembrane region" description="Helical" evidence="10">
    <location>
        <begin position="170"/>
        <end position="193"/>
    </location>
</feature>
<feature type="transmembrane region" description="Helical" evidence="10">
    <location>
        <begin position="235"/>
        <end position="254"/>
    </location>
</feature>
<feature type="transmembrane region" description="Helical" evidence="10">
    <location>
        <begin position="205"/>
        <end position="223"/>
    </location>
</feature>
<dbReference type="GO" id="GO:0019367">
    <property type="term" value="P:fatty acid elongation, saturated fatty acid"/>
    <property type="evidence" value="ECO:0007669"/>
    <property type="project" value="TreeGrafter"/>
</dbReference>
<evidence type="ECO:0000256" key="4">
    <source>
        <dbReference type="ARBA" id="ARBA00022692"/>
    </source>
</evidence>
<feature type="transmembrane region" description="Helical" evidence="10">
    <location>
        <begin position="34"/>
        <end position="55"/>
    </location>
</feature>
<name>A0A6J2XVD1_SITOR</name>
<comment type="subcellular location">
    <subcellularLocation>
        <location evidence="1">Membrane</location>
        <topology evidence="1">Multi-pass membrane protein</topology>
    </subcellularLocation>
</comment>
<dbReference type="KEGG" id="soy:115881896"/>
<dbReference type="InterPro" id="IPR030457">
    <property type="entry name" value="ELO_CS"/>
</dbReference>
<comment type="similarity">
    <text evidence="10">Belongs to the ELO family.</text>
</comment>
<gene>
    <name evidence="12" type="primary">LOC115881896</name>
</gene>
<evidence type="ECO:0000256" key="7">
    <source>
        <dbReference type="ARBA" id="ARBA00023098"/>
    </source>
</evidence>
<dbReference type="RefSeq" id="XP_030755478.1">
    <property type="nucleotide sequence ID" value="XM_030899618.1"/>
</dbReference>
<keyword evidence="6 10" id="KW-1133">Transmembrane helix</keyword>
<evidence type="ECO:0000256" key="8">
    <source>
        <dbReference type="ARBA" id="ARBA00023136"/>
    </source>
</evidence>
<evidence type="ECO:0000256" key="9">
    <source>
        <dbReference type="ARBA" id="ARBA00023160"/>
    </source>
</evidence>
<dbReference type="PANTHER" id="PTHR11157">
    <property type="entry name" value="FATTY ACID ACYL TRANSFERASE-RELATED"/>
    <property type="match status" value="1"/>
</dbReference>